<evidence type="ECO:0000256" key="3">
    <source>
        <dbReference type="ARBA" id="ARBA00023172"/>
    </source>
</evidence>
<dbReference type="PROSITE" id="PS51898">
    <property type="entry name" value="TYR_RECOMBINASE"/>
    <property type="match status" value="1"/>
</dbReference>
<sequence length="409" mass="47042">MIMKQSDVRLSFYLKKSEINEEGRCPIMVQLAVGRNSRSSFSAKLSAPLKLWVSGRVKGKSIVALEVNRRLDEIRASVFNIHRELSSVHQRVTADDVKCRLLGMAEGQVTLLSYFESFLDKFDGRIGINRCGTSAKSYHYAYKKLSVFLRHQYRLSDISFTALDRSFIEKYDTYLRTDCHLAPGSIILLTTRLNTVIGEAIADGIITANPFCGYKPKRPVYKRKYLTSDELHRLMTTPLHSDTMYLVRDMFLFSCFTGISFGDMRRLSVEHLERNIDGRLRIRSRRKKTGVVYEVPLLELPLHIIDKYRDAAPDGKLLPMYNNSDMNRYLKRIAVLCGIERRIVFHMARHTYATEITLSHGVPLETVSRMLGHTRITTTQIYAKVTDDKIDTDTKLLNDRIAERFPVVI</sequence>
<dbReference type="InterPro" id="IPR011010">
    <property type="entry name" value="DNA_brk_join_enz"/>
</dbReference>
<dbReference type="Pfam" id="PF00589">
    <property type="entry name" value="Phage_integrase"/>
    <property type="match status" value="1"/>
</dbReference>
<dbReference type="PANTHER" id="PTHR30349:SF64">
    <property type="entry name" value="PROPHAGE INTEGRASE INTD-RELATED"/>
    <property type="match status" value="1"/>
</dbReference>
<gene>
    <name evidence="5" type="ORF">GTC17254_21300</name>
</gene>
<dbReference type="Pfam" id="PF13102">
    <property type="entry name" value="Phage_int_SAM_5"/>
    <property type="match status" value="1"/>
</dbReference>
<evidence type="ECO:0000256" key="2">
    <source>
        <dbReference type="ARBA" id="ARBA00023125"/>
    </source>
</evidence>
<dbReference type="AlphaFoldDB" id="A0AB33IYB5"/>
<dbReference type="Pfam" id="PF17293">
    <property type="entry name" value="Arm-DNA-bind_5"/>
    <property type="match status" value="1"/>
</dbReference>
<keyword evidence="3" id="KW-0233">DNA recombination</keyword>
<dbReference type="InterPro" id="IPR013762">
    <property type="entry name" value="Integrase-like_cat_sf"/>
</dbReference>
<evidence type="ECO:0000256" key="1">
    <source>
        <dbReference type="ARBA" id="ARBA00008857"/>
    </source>
</evidence>
<keyword evidence="2" id="KW-0238">DNA-binding</keyword>
<dbReference type="InterPro" id="IPR002104">
    <property type="entry name" value="Integrase_catalytic"/>
</dbReference>
<evidence type="ECO:0000313" key="5">
    <source>
        <dbReference type="EMBL" id="BFO74533.1"/>
    </source>
</evidence>
<dbReference type="EMBL" id="AP035786">
    <property type="protein sequence ID" value="BFO74533.1"/>
    <property type="molecule type" value="Genomic_DNA"/>
</dbReference>
<dbReference type="InterPro" id="IPR010998">
    <property type="entry name" value="Integrase_recombinase_N"/>
</dbReference>
<dbReference type="InterPro" id="IPR050090">
    <property type="entry name" value="Tyrosine_recombinase_XerCD"/>
</dbReference>
<accession>A0AB33IYB5</accession>
<feature type="domain" description="Tyr recombinase" evidence="4">
    <location>
        <begin position="221"/>
        <end position="395"/>
    </location>
</feature>
<dbReference type="CDD" id="cd01185">
    <property type="entry name" value="INTN1_C_like"/>
    <property type="match status" value="1"/>
</dbReference>
<dbReference type="InterPro" id="IPR025269">
    <property type="entry name" value="SAM-like_dom"/>
</dbReference>
<dbReference type="Gene3D" id="1.10.150.130">
    <property type="match status" value="1"/>
</dbReference>
<comment type="similarity">
    <text evidence="1">Belongs to the 'phage' integrase family.</text>
</comment>
<organism evidence="5">
    <name type="scientific">Prevotella sp. GTC17254</name>
    <dbReference type="NCBI Taxonomy" id="3236794"/>
    <lineage>
        <taxon>Bacteria</taxon>
        <taxon>Pseudomonadati</taxon>
        <taxon>Bacteroidota</taxon>
        <taxon>Bacteroidia</taxon>
        <taxon>Bacteroidales</taxon>
        <taxon>Prevotellaceae</taxon>
        <taxon>Prevotella</taxon>
    </lineage>
</organism>
<reference evidence="5" key="1">
    <citation type="submission" date="2024-07" db="EMBL/GenBank/DDBJ databases">
        <title>Complete genome sequence of Prevotella sp. YM-2024 GTC17254.</title>
        <authorList>
            <person name="Hayashi M."/>
            <person name="Muto Y."/>
            <person name="Tanaka K."/>
            <person name="Niwa H."/>
        </authorList>
    </citation>
    <scope>NUCLEOTIDE SEQUENCE</scope>
    <source>
        <strain evidence="5">GTC17254</strain>
    </source>
</reference>
<proteinExistence type="inferred from homology"/>
<dbReference type="SUPFAM" id="SSF56349">
    <property type="entry name" value="DNA breaking-rejoining enzymes"/>
    <property type="match status" value="1"/>
</dbReference>
<dbReference type="GO" id="GO:0003677">
    <property type="term" value="F:DNA binding"/>
    <property type="evidence" value="ECO:0007669"/>
    <property type="project" value="UniProtKB-KW"/>
</dbReference>
<dbReference type="GO" id="GO:0006310">
    <property type="term" value="P:DNA recombination"/>
    <property type="evidence" value="ECO:0007669"/>
    <property type="project" value="UniProtKB-KW"/>
</dbReference>
<dbReference type="Gene3D" id="1.10.443.10">
    <property type="entry name" value="Intergrase catalytic core"/>
    <property type="match status" value="1"/>
</dbReference>
<dbReference type="PANTHER" id="PTHR30349">
    <property type="entry name" value="PHAGE INTEGRASE-RELATED"/>
    <property type="match status" value="1"/>
</dbReference>
<dbReference type="GO" id="GO:0015074">
    <property type="term" value="P:DNA integration"/>
    <property type="evidence" value="ECO:0007669"/>
    <property type="project" value="InterPro"/>
</dbReference>
<name>A0AB33IYB5_9BACT</name>
<evidence type="ECO:0000259" key="4">
    <source>
        <dbReference type="PROSITE" id="PS51898"/>
    </source>
</evidence>
<protein>
    <submittedName>
        <fullName evidence="5">Site-specific integrase</fullName>
    </submittedName>
</protein>
<dbReference type="InterPro" id="IPR035386">
    <property type="entry name" value="Arm-DNA-bind_5"/>
</dbReference>